<dbReference type="EMBL" id="MTYJ01000165">
    <property type="protein sequence ID" value="OQV11647.1"/>
    <property type="molecule type" value="Genomic_DNA"/>
</dbReference>
<dbReference type="Proteomes" id="UP000192578">
    <property type="component" value="Unassembled WGS sequence"/>
</dbReference>
<proteinExistence type="predicted"/>
<evidence type="ECO:0000313" key="1">
    <source>
        <dbReference type="EMBL" id="OQV11647.1"/>
    </source>
</evidence>
<keyword evidence="2" id="KW-1185">Reference proteome</keyword>
<gene>
    <name evidence="1" type="ORF">BV898_14069</name>
</gene>
<accession>A0A1W0W8X0</accession>
<evidence type="ECO:0000313" key="2">
    <source>
        <dbReference type="Proteomes" id="UP000192578"/>
    </source>
</evidence>
<reference evidence="2" key="1">
    <citation type="submission" date="2017-01" db="EMBL/GenBank/DDBJ databases">
        <title>Comparative genomics of anhydrobiosis in the tardigrade Hypsibius dujardini.</title>
        <authorList>
            <person name="Yoshida Y."/>
            <person name="Koutsovoulos G."/>
            <person name="Laetsch D."/>
            <person name="Stevens L."/>
            <person name="Kumar S."/>
            <person name="Horikawa D."/>
            <person name="Ishino K."/>
            <person name="Komine S."/>
            <person name="Tomita M."/>
            <person name="Blaxter M."/>
            <person name="Arakawa K."/>
        </authorList>
    </citation>
    <scope>NUCLEOTIDE SEQUENCE [LARGE SCALE GENOMIC DNA]</scope>
    <source>
        <strain evidence="2">Z151</strain>
    </source>
</reference>
<name>A0A1W0W8X0_HYPEX</name>
<protein>
    <submittedName>
        <fullName evidence="1">Uncharacterized protein</fullName>
    </submittedName>
</protein>
<dbReference type="AlphaFoldDB" id="A0A1W0W8X0"/>
<sequence length="98" mass="11124">MAGCAPQNAVEPPVYQVQGGEWNAYFPGSEKITVPQYYQAFAERGFSLDPSFFETFLPARCATPFSRYGKPWLMATKMLKKSWKILIFQTSNNSLICK</sequence>
<comment type="caution">
    <text evidence="1">The sequence shown here is derived from an EMBL/GenBank/DDBJ whole genome shotgun (WGS) entry which is preliminary data.</text>
</comment>
<organism evidence="1 2">
    <name type="scientific">Hypsibius exemplaris</name>
    <name type="common">Freshwater tardigrade</name>
    <dbReference type="NCBI Taxonomy" id="2072580"/>
    <lineage>
        <taxon>Eukaryota</taxon>
        <taxon>Metazoa</taxon>
        <taxon>Ecdysozoa</taxon>
        <taxon>Tardigrada</taxon>
        <taxon>Eutardigrada</taxon>
        <taxon>Parachela</taxon>
        <taxon>Hypsibioidea</taxon>
        <taxon>Hypsibiidae</taxon>
        <taxon>Hypsibius</taxon>
    </lineage>
</organism>